<reference evidence="1 2" key="1">
    <citation type="submission" date="2016-12" db="EMBL/GenBank/DDBJ databases">
        <authorList>
            <person name="Song W.-J."/>
            <person name="Kurnit D.M."/>
        </authorList>
    </citation>
    <scope>NUCLEOTIDE SEQUENCE [LARGE SCALE GENOMIC DNA]</scope>
    <source>
        <strain evidence="1 2">DSM 30827</strain>
    </source>
</reference>
<accession>A0A1Q2HYJ5</accession>
<name>A0A1Q2HYJ5_9CORY</name>
<dbReference type="RefSeq" id="WP_198304911.1">
    <property type="nucleotide sequence ID" value="NZ_BAAAKB010000032.1"/>
</dbReference>
<keyword evidence="2" id="KW-1185">Reference proteome</keyword>
<sequence length="45" mass="5254">MQTPVPREQVQLTAAEVHEFDAMAMNFERVEEHLLDPTLVPYITR</sequence>
<proteinExistence type="predicted"/>
<evidence type="ECO:0000313" key="1">
    <source>
        <dbReference type="EMBL" id="AQQ15860.1"/>
    </source>
</evidence>
<evidence type="ECO:0000313" key="2">
    <source>
        <dbReference type="Proteomes" id="UP000217209"/>
    </source>
</evidence>
<gene>
    <name evidence="1" type="ORF">CGLAU_09545</name>
</gene>
<dbReference type="KEGG" id="cgv:CGLAU_09545"/>
<organism evidence="1 2">
    <name type="scientific">Corynebacterium glaucum</name>
    <dbReference type="NCBI Taxonomy" id="187491"/>
    <lineage>
        <taxon>Bacteria</taxon>
        <taxon>Bacillati</taxon>
        <taxon>Actinomycetota</taxon>
        <taxon>Actinomycetes</taxon>
        <taxon>Mycobacteriales</taxon>
        <taxon>Corynebacteriaceae</taxon>
        <taxon>Corynebacterium</taxon>
    </lineage>
</organism>
<dbReference type="AlphaFoldDB" id="A0A1Q2HYJ5"/>
<dbReference type="Proteomes" id="UP000217209">
    <property type="component" value="Chromosome"/>
</dbReference>
<dbReference type="EMBL" id="CP019688">
    <property type="protein sequence ID" value="AQQ15860.1"/>
    <property type="molecule type" value="Genomic_DNA"/>
</dbReference>
<protein>
    <submittedName>
        <fullName evidence="1">Uncharacterized protein</fullName>
    </submittedName>
</protein>